<evidence type="ECO:0000256" key="5">
    <source>
        <dbReference type="ARBA" id="ARBA00022833"/>
    </source>
</evidence>
<dbReference type="eggNOG" id="KOG1483">
    <property type="taxonomic scope" value="Eukaryota"/>
</dbReference>
<evidence type="ECO:0000259" key="11">
    <source>
        <dbReference type="Pfam" id="PF16916"/>
    </source>
</evidence>
<dbReference type="NCBIfam" id="TIGR01297">
    <property type="entry name" value="CDF"/>
    <property type="match status" value="2"/>
</dbReference>
<dbReference type="RefSeq" id="XP_007677493.1">
    <property type="nucleotide sequence ID" value="XM_007679303.1"/>
</dbReference>
<feature type="region of interest" description="Disordered" evidence="8">
    <location>
        <begin position="138"/>
        <end position="161"/>
    </location>
</feature>
<evidence type="ECO:0000256" key="8">
    <source>
        <dbReference type="SAM" id="MobiDB-lite"/>
    </source>
</evidence>
<dbReference type="FunFam" id="1.20.1510.10:FF:000021">
    <property type="entry name" value="Solute carrier family 30 (Zinc transporter), member 1"/>
    <property type="match status" value="1"/>
</dbReference>
<dbReference type="GO" id="GO:0006882">
    <property type="term" value="P:intracellular zinc ion homeostasis"/>
    <property type="evidence" value="ECO:0007669"/>
    <property type="project" value="TreeGrafter"/>
</dbReference>
<feature type="region of interest" description="Disordered" evidence="8">
    <location>
        <begin position="481"/>
        <end position="512"/>
    </location>
</feature>
<evidence type="ECO:0000256" key="3">
    <source>
        <dbReference type="ARBA" id="ARBA00022448"/>
    </source>
</evidence>
<keyword evidence="5" id="KW-0862">Zinc</keyword>
<feature type="region of interest" description="Disordered" evidence="8">
    <location>
        <begin position="256"/>
        <end position="283"/>
    </location>
</feature>
<dbReference type="OMA" id="CLFHQHG"/>
<feature type="compositionally biased region" description="Acidic residues" evidence="8">
    <location>
        <begin position="257"/>
        <end position="266"/>
    </location>
</feature>
<reference evidence="12 13" key="1">
    <citation type="journal article" date="2012" name="PLoS Pathog.">
        <title>Diverse lifestyles and strategies of plant pathogenesis encoded in the genomes of eighteen Dothideomycetes fungi.</title>
        <authorList>
            <person name="Ohm R.A."/>
            <person name="Feau N."/>
            <person name="Henrissat B."/>
            <person name="Schoch C.L."/>
            <person name="Horwitz B.A."/>
            <person name="Barry K.W."/>
            <person name="Condon B.J."/>
            <person name="Copeland A.C."/>
            <person name="Dhillon B."/>
            <person name="Glaser F."/>
            <person name="Hesse C.N."/>
            <person name="Kosti I."/>
            <person name="LaButti K."/>
            <person name="Lindquist E.A."/>
            <person name="Lucas S."/>
            <person name="Salamov A.A."/>
            <person name="Bradshaw R.E."/>
            <person name="Ciuffetti L."/>
            <person name="Hamelin R.C."/>
            <person name="Kema G.H.J."/>
            <person name="Lawrence C."/>
            <person name="Scott J.A."/>
            <person name="Spatafora J.W."/>
            <person name="Turgeon B.G."/>
            <person name="de Wit P.J.G.M."/>
            <person name="Zhong S."/>
            <person name="Goodwin S.B."/>
            <person name="Grigoriev I.V."/>
        </authorList>
    </citation>
    <scope>NUCLEOTIDE SEQUENCE [LARGE SCALE GENOMIC DNA]</scope>
    <source>
        <strain evidence="12 13">UAMH 10762</strain>
    </source>
</reference>
<feature type="transmembrane region" description="Helical" evidence="9">
    <location>
        <begin position="80"/>
        <end position="100"/>
    </location>
</feature>
<feature type="transmembrane region" description="Helical" evidence="9">
    <location>
        <begin position="371"/>
        <end position="388"/>
    </location>
</feature>
<dbReference type="Pfam" id="PF01545">
    <property type="entry name" value="Cation_efflux"/>
    <property type="match status" value="2"/>
</dbReference>
<keyword evidence="6 9" id="KW-1133">Transmembrane helix</keyword>
<evidence type="ECO:0000256" key="4">
    <source>
        <dbReference type="ARBA" id="ARBA00022692"/>
    </source>
</evidence>
<dbReference type="Pfam" id="PF16916">
    <property type="entry name" value="ZT_dimer"/>
    <property type="match status" value="1"/>
</dbReference>
<feature type="region of interest" description="Disordered" evidence="8">
    <location>
        <begin position="191"/>
        <end position="233"/>
    </location>
</feature>
<sequence>MGLTKTQRIAILLAIDIVFFFTELIIGYVVHSLALVADAFHMLNDVLSLLVGLWAVQVANRKSNSKMYTYGWQRAETLGALVNGVFLVALCVTIFLEAIQRFVDKPEVSQPKLILIVGCFGLASNIAGIFLFHDHSHGPGGHSHGEGEEHSHEHEHGDGVRHAEEGHAHAHFAEEGGNVADVLPEHQVAGWPKTQRTDTEGSEATAVNAESPRQPKFAKHAHSRSRSRAYSSFDDIQVNPSAFRKSIIDASRLGPYESEDDTEQENENAVGDDHDDSHDHADHAHEESALIGNHSNGYGTLSKRKSIDHKQHIHRQPKDASKGHGHSHGDLNMRGILLHVMGDALGNIGVIATALIIWLTSFPGRFYFDPAISLVITVIILASAIPLCKAASRILLQAVPIGINIDDITADIQDLPGILSCHHLHVWQLSDTKLVASLHVQVEFDFKDEGSARYMHLAQNIRECLHEYGIHSSTIQPEFCLDPDHDHQEEHAHSHDGDGGHGSAPKSQSHSHAGSVRGADACLLECGEGCGTNGSCCPP</sequence>
<feature type="transmembrane region" description="Helical" evidence="9">
    <location>
        <begin position="336"/>
        <end position="359"/>
    </location>
</feature>
<evidence type="ECO:0008006" key="14">
    <source>
        <dbReference type="Google" id="ProtNLM"/>
    </source>
</evidence>
<keyword evidence="4 9" id="KW-0812">Transmembrane</keyword>
<feature type="domain" description="Cation efflux protein transmembrane" evidence="10">
    <location>
        <begin position="11"/>
        <end position="136"/>
    </location>
</feature>
<evidence type="ECO:0000256" key="1">
    <source>
        <dbReference type="ARBA" id="ARBA00004141"/>
    </source>
</evidence>
<comment type="similarity">
    <text evidence="2">Belongs to the cation diffusion facilitator (CDF) transporter (TC 2.A.4) family. SLC30A subfamily.</text>
</comment>
<name>M2N830_BAUPA</name>
<feature type="transmembrane region" description="Helical" evidence="9">
    <location>
        <begin position="42"/>
        <end position="59"/>
    </location>
</feature>
<organism evidence="12 13">
    <name type="scientific">Baudoinia panamericana (strain UAMH 10762)</name>
    <name type="common">Angels' share fungus</name>
    <name type="synonym">Baudoinia compniacensis (strain UAMH 10762)</name>
    <dbReference type="NCBI Taxonomy" id="717646"/>
    <lineage>
        <taxon>Eukaryota</taxon>
        <taxon>Fungi</taxon>
        <taxon>Dikarya</taxon>
        <taxon>Ascomycota</taxon>
        <taxon>Pezizomycotina</taxon>
        <taxon>Dothideomycetes</taxon>
        <taxon>Dothideomycetidae</taxon>
        <taxon>Mycosphaerellales</taxon>
        <taxon>Teratosphaeriaceae</taxon>
        <taxon>Baudoinia</taxon>
    </lineage>
</organism>
<dbReference type="PANTHER" id="PTHR45820">
    <property type="entry name" value="FI23527P1"/>
    <property type="match status" value="1"/>
</dbReference>
<dbReference type="InterPro" id="IPR027469">
    <property type="entry name" value="Cation_efflux_TMD_sf"/>
</dbReference>
<keyword evidence="3" id="KW-0813">Transport</keyword>
<evidence type="ECO:0000256" key="7">
    <source>
        <dbReference type="ARBA" id="ARBA00023136"/>
    </source>
</evidence>
<feature type="transmembrane region" description="Helical" evidence="9">
    <location>
        <begin position="112"/>
        <end position="132"/>
    </location>
</feature>
<feature type="non-terminal residue" evidence="12">
    <location>
        <position position="539"/>
    </location>
</feature>
<proteinExistence type="inferred from homology"/>
<feature type="domain" description="Cation efflux protein transmembrane" evidence="10">
    <location>
        <begin position="323"/>
        <end position="396"/>
    </location>
</feature>
<dbReference type="PANTHER" id="PTHR45820:SF4">
    <property type="entry name" value="ZINC TRANSPORTER 63C, ISOFORM F"/>
    <property type="match status" value="1"/>
</dbReference>
<accession>M2N830</accession>
<feature type="region of interest" description="Disordered" evidence="8">
    <location>
        <begin position="307"/>
        <end position="327"/>
    </location>
</feature>
<gene>
    <name evidence="12" type="ORF">BAUCODRAFT_40738</name>
</gene>
<dbReference type="InterPro" id="IPR058533">
    <property type="entry name" value="Cation_efflux_TM"/>
</dbReference>
<keyword evidence="7 9" id="KW-0472">Membrane</keyword>
<feature type="compositionally biased region" description="Basic residues" evidence="8">
    <location>
        <begin position="216"/>
        <end position="227"/>
    </location>
</feature>
<evidence type="ECO:0000259" key="10">
    <source>
        <dbReference type="Pfam" id="PF01545"/>
    </source>
</evidence>
<dbReference type="OrthoDB" id="9944568at2759"/>
<evidence type="ECO:0000313" key="13">
    <source>
        <dbReference type="Proteomes" id="UP000011761"/>
    </source>
</evidence>
<dbReference type="GO" id="GO:0005385">
    <property type="term" value="F:zinc ion transmembrane transporter activity"/>
    <property type="evidence" value="ECO:0007669"/>
    <property type="project" value="TreeGrafter"/>
</dbReference>
<dbReference type="HOGENOM" id="CLU_013430_4_2_1"/>
<dbReference type="GeneID" id="19114021"/>
<dbReference type="SUPFAM" id="SSF161111">
    <property type="entry name" value="Cation efflux protein transmembrane domain-like"/>
    <property type="match status" value="1"/>
</dbReference>
<dbReference type="SUPFAM" id="SSF160240">
    <property type="entry name" value="Cation efflux protein cytoplasmic domain-like"/>
    <property type="match status" value="1"/>
</dbReference>
<feature type="transmembrane region" description="Helical" evidence="9">
    <location>
        <begin position="9"/>
        <end position="30"/>
    </location>
</feature>
<dbReference type="InterPro" id="IPR027470">
    <property type="entry name" value="Cation_efflux_CTD"/>
</dbReference>
<feature type="compositionally biased region" description="Basic and acidic residues" evidence="8">
    <location>
        <begin position="271"/>
        <end position="283"/>
    </location>
</feature>
<dbReference type="EMBL" id="KB445557">
    <property type="protein sequence ID" value="EMC94955.1"/>
    <property type="molecule type" value="Genomic_DNA"/>
</dbReference>
<dbReference type="GO" id="GO:0016020">
    <property type="term" value="C:membrane"/>
    <property type="evidence" value="ECO:0007669"/>
    <property type="project" value="UniProtKB-SubCell"/>
</dbReference>
<dbReference type="InterPro" id="IPR036837">
    <property type="entry name" value="Cation_efflux_CTD_sf"/>
</dbReference>
<feature type="compositionally biased region" description="Basic and acidic residues" evidence="8">
    <location>
        <begin position="316"/>
        <end position="327"/>
    </location>
</feature>
<feature type="compositionally biased region" description="Basic and acidic residues" evidence="8">
    <location>
        <begin position="482"/>
        <end position="499"/>
    </location>
</feature>
<comment type="subcellular location">
    <subcellularLocation>
        <location evidence="1">Membrane</location>
        <topology evidence="1">Multi-pass membrane protein</topology>
    </subcellularLocation>
</comment>
<evidence type="ECO:0000256" key="2">
    <source>
        <dbReference type="ARBA" id="ARBA00008873"/>
    </source>
</evidence>
<evidence type="ECO:0000256" key="6">
    <source>
        <dbReference type="ARBA" id="ARBA00022989"/>
    </source>
</evidence>
<dbReference type="InterPro" id="IPR002524">
    <property type="entry name" value="Cation_efflux"/>
</dbReference>
<dbReference type="AlphaFoldDB" id="M2N830"/>
<evidence type="ECO:0000313" key="12">
    <source>
        <dbReference type="EMBL" id="EMC94955.1"/>
    </source>
</evidence>
<evidence type="ECO:0000256" key="9">
    <source>
        <dbReference type="SAM" id="Phobius"/>
    </source>
</evidence>
<feature type="domain" description="Cation efflux protein cytoplasmic" evidence="11">
    <location>
        <begin position="403"/>
        <end position="478"/>
    </location>
</feature>
<dbReference type="KEGG" id="bcom:BAUCODRAFT_40738"/>
<keyword evidence="13" id="KW-1185">Reference proteome</keyword>
<protein>
    <recommendedName>
        <fullName evidence="14">Cation efflux protein</fullName>
    </recommendedName>
</protein>
<dbReference type="Gene3D" id="1.20.1510.10">
    <property type="entry name" value="Cation efflux protein transmembrane domain"/>
    <property type="match status" value="2"/>
</dbReference>
<dbReference type="Proteomes" id="UP000011761">
    <property type="component" value="Unassembled WGS sequence"/>
</dbReference>